<feature type="transmembrane region" description="Helical" evidence="6">
    <location>
        <begin position="77"/>
        <end position="103"/>
    </location>
</feature>
<evidence type="ECO:0000259" key="7">
    <source>
        <dbReference type="PROSITE" id="PS50850"/>
    </source>
</evidence>
<dbReference type="PIRSF" id="PIRSF002808">
    <property type="entry name" value="Hexose_phosphate_transp"/>
    <property type="match status" value="1"/>
</dbReference>
<dbReference type="PANTHER" id="PTHR11662:SF399">
    <property type="entry name" value="FI19708P1-RELATED"/>
    <property type="match status" value="1"/>
</dbReference>
<evidence type="ECO:0000256" key="6">
    <source>
        <dbReference type="SAM" id="Phobius"/>
    </source>
</evidence>
<keyword evidence="4 6" id="KW-1133">Transmembrane helix</keyword>
<sequence>MIKRLSATNSVLFLLCLMYFITYLDRVNIATAGAVIIKDLGMSNTQFGLILSAFAYPYAIFQVIGGSVGDKFGARSTLLVCGLIWATATILTGFVGGLVSLFLARVLLGFGEGATFPTATRAMQNWTAPGRRGFAQGITHAFARLGNAVAPPIVAFLIYHFGWRSSFVILGAISFVWVVIWYLYFRDDPSDHKAITQAELDQLPPPRKVGAKQSVPWGALTKRILPVTITYFCYGWTLWLFLGWLPSFFKQSYGLDLKNSALFASGVFFAGVVGDTLGGVLSDRIFEKTGNLKLARLSIIVVGFLGAAASLTGVFFTRDLTYVALLLSSGFFFAELVIGPIWSVPMDIAPKFAGTASGLMNTGSAIAAIVSPIVFGLIVDMTGDWTLPFAGSIGLCLLGAATAFTMHPERPFVEPAEAGGIPPVAVAPVR</sequence>
<keyword evidence="9" id="KW-1185">Reference proteome</keyword>
<dbReference type="InterPro" id="IPR000849">
    <property type="entry name" value="Sugar_P_transporter"/>
</dbReference>
<feature type="transmembrane region" description="Helical" evidence="6">
    <location>
        <begin position="261"/>
        <end position="282"/>
    </location>
</feature>
<feature type="transmembrane region" description="Helical" evidence="6">
    <location>
        <begin position="141"/>
        <end position="161"/>
    </location>
</feature>
<dbReference type="InterPro" id="IPR050382">
    <property type="entry name" value="MFS_Na/Anion_cotransporter"/>
</dbReference>
<comment type="subcellular location">
    <subcellularLocation>
        <location evidence="1">Cell membrane</location>
        <topology evidence="1">Multi-pass membrane protein</topology>
    </subcellularLocation>
</comment>
<proteinExistence type="predicted"/>
<keyword evidence="5 6" id="KW-0472">Membrane</keyword>
<dbReference type="Proteomes" id="UP001055117">
    <property type="component" value="Unassembled WGS sequence"/>
</dbReference>
<feature type="transmembrane region" description="Helical" evidence="6">
    <location>
        <begin position="6"/>
        <end position="24"/>
    </location>
</feature>
<feature type="transmembrane region" description="Helical" evidence="6">
    <location>
        <begin position="356"/>
        <end position="379"/>
    </location>
</feature>
<evidence type="ECO:0000256" key="2">
    <source>
        <dbReference type="ARBA" id="ARBA00022475"/>
    </source>
</evidence>
<dbReference type="SUPFAM" id="SSF103473">
    <property type="entry name" value="MFS general substrate transporter"/>
    <property type="match status" value="1"/>
</dbReference>
<dbReference type="Pfam" id="PF07690">
    <property type="entry name" value="MFS_1"/>
    <property type="match status" value="1"/>
</dbReference>
<reference evidence="8 9" key="1">
    <citation type="journal article" date="2021" name="Front. Microbiol.">
        <title>Comprehensive Comparative Genomics and Phenotyping of Methylobacterium Species.</title>
        <authorList>
            <person name="Alessa O."/>
            <person name="Ogura Y."/>
            <person name="Fujitani Y."/>
            <person name="Takami H."/>
            <person name="Hayashi T."/>
            <person name="Sahin N."/>
            <person name="Tani A."/>
        </authorList>
    </citation>
    <scope>NUCLEOTIDE SEQUENCE [LARGE SCALE GENOMIC DNA]</scope>
    <source>
        <strain evidence="8 9">DSM 23679</strain>
    </source>
</reference>
<feature type="transmembrane region" description="Helical" evidence="6">
    <location>
        <begin position="229"/>
        <end position="249"/>
    </location>
</feature>
<gene>
    <name evidence="8" type="primary">sauU</name>
    <name evidence="8" type="ORF">AFCDBAGC_4709</name>
</gene>
<evidence type="ECO:0000256" key="3">
    <source>
        <dbReference type="ARBA" id="ARBA00022692"/>
    </source>
</evidence>
<dbReference type="InterPro" id="IPR011701">
    <property type="entry name" value="MFS"/>
</dbReference>
<dbReference type="InterPro" id="IPR036259">
    <property type="entry name" value="MFS_trans_sf"/>
</dbReference>
<dbReference type="PANTHER" id="PTHR11662">
    <property type="entry name" value="SOLUTE CARRIER FAMILY 17"/>
    <property type="match status" value="1"/>
</dbReference>
<evidence type="ECO:0000313" key="8">
    <source>
        <dbReference type="EMBL" id="GJD46824.1"/>
    </source>
</evidence>
<protein>
    <submittedName>
        <fullName evidence="8">Sulfoacetate transporter SauU</fullName>
    </submittedName>
</protein>
<dbReference type="CDD" id="cd17319">
    <property type="entry name" value="MFS_ExuT_GudP_like"/>
    <property type="match status" value="1"/>
</dbReference>
<dbReference type="PROSITE" id="PS50850">
    <property type="entry name" value="MFS"/>
    <property type="match status" value="1"/>
</dbReference>
<evidence type="ECO:0000256" key="1">
    <source>
        <dbReference type="ARBA" id="ARBA00004651"/>
    </source>
</evidence>
<feature type="transmembrane region" description="Helical" evidence="6">
    <location>
        <begin position="294"/>
        <end position="316"/>
    </location>
</feature>
<feature type="transmembrane region" description="Helical" evidence="6">
    <location>
        <begin position="167"/>
        <end position="185"/>
    </location>
</feature>
<dbReference type="RefSeq" id="WP_238273106.1">
    <property type="nucleotide sequence ID" value="NZ_BPQG01000095.1"/>
</dbReference>
<feature type="transmembrane region" description="Helical" evidence="6">
    <location>
        <begin position="322"/>
        <end position="344"/>
    </location>
</feature>
<keyword evidence="3 6" id="KW-0812">Transmembrane</keyword>
<accession>A0ABQ4QP42</accession>
<dbReference type="EMBL" id="BPQG01000095">
    <property type="protein sequence ID" value="GJD46824.1"/>
    <property type="molecule type" value="Genomic_DNA"/>
</dbReference>
<evidence type="ECO:0000256" key="5">
    <source>
        <dbReference type="ARBA" id="ARBA00023136"/>
    </source>
</evidence>
<evidence type="ECO:0000313" key="9">
    <source>
        <dbReference type="Proteomes" id="UP001055117"/>
    </source>
</evidence>
<keyword evidence="2" id="KW-1003">Cell membrane</keyword>
<name>A0ABQ4QP42_9HYPH</name>
<dbReference type="InterPro" id="IPR020846">
    <property type="entry name" value="MFS_dom"/>
</dbReference>
<evidence type="ECO:0000256" key="4">
    <source>
        <dbReference type="ARBA" id="ARBA00022989"/>
    </source>
</evidence>
<feature type="transmembrane region" description="Helical" evidence="6">
    <location>
        <begin position="385"/>
        <end position="404"/>
    </location>
</feature>
<feature type="domain" description="Major facilitator superfamily (MFS) profile" evidence="7">
    <location>
        <begin position="11"/>
        <end position="411"/>
    </location>
</feature>
<dbReference type="Gene3D" id="1.20.1250.20">
    <property type="entry name" value="MFS general substrate transporter like domains"/>
    <property type="match status" value="2"/>
</dbReference>
<comment type="caution">
    <text evidence="8">The sequence shown here is derived from an EMBL/GenBank/DDBJ whole genome shotgun (WGS) entry which is preliminary data.</text>
</comment>
<feature type="transmembrane region" description="Helical" evidence="6">
    <location>
        <begin position="45"/>
        <end position="65"/>
    </location>
</feature>
<organism evidence="8 9">
    <name type="scientific">Methylobacterium cerastii</name>
    <dbReference type="NCBI Taxonomy" id="932741"/>
    <lineage>
        <taxon>Bacteria</taxon>
        <taxon>Pseudomonadati</taxon>
        <taxon>Pseudomonadota</taxon>
        <taxon>Alphaproteobacteria</taxon>
        <taxon>Hyphomicrobiales</taxon>
        <taxon>Methylobacteriaceae</taxon>
        <taxon>Methylobacterium</taxon>
    </lineage>
</organism>